<dbReference type="InterPro" id="IPR000888">
    <property type="entry name" value="RmlC-like"/>
</dbReference>
<accession>A0A3B0ZNN8</accession>
<reference evidence="1" key="1">
    <citation type="submission" date="2018-06" db="EMBL/GenBank/DDBJ databases">
        <authorList>
            <person name="Zhirakovskaya E."/>
        </authorList>
    </citation>
    <scope>NUCLEOTIDE SEQUENCE</scope>
</reference>
<dbReference type="SUPFAM" id="SSF51182">
    <property type="entry name" value="RmlC-like cupins"/>
    <property type="match status" value="1"/>
</dbReference>
<protein>
    <submittedName>
        <fullName evidence="1">dTDP-4-dehydrorhamnose 3,5-epimerase</fullName>
        <ecNumber evidence="1">5.1.3.13</ecNumber>
    </submittedName>
</protein>
<dbReference type="GO" id="GO:0008830">
    <property type="term" value="F:dTDP-4-dehydrorhamnose 3,5-epimerase activity"/>
    <property type="evidence" value="ECO:0007669"/>
    <property type="project" value="UniProtKB-EC"/>
</dbReference>
<evidence type="ECO:0000313" key="1">
    <source>
        <dbReference type="EMBL" id="VAW82216.1"/>
    </source>
</evidence>
<dbReference type="CDD" id="cd00438">
    <property type="entry name" value="cupin_RmlC"/>
    <property type="match status" value="1"/>
</dbReference>
<name>A0A3B0ZNN8_9ZZZZ</name>
<dbReference type="EC" id="5.1.3.13" evidence="1"/>
<dbReference type="AlphaFoldDB" id="A0A3B0ZNN8"/>
<dbReference type="Gene3D" id="2.60.120.10">
    <property type="entry name" value="Jelly Rolls"/>
    <property type="match status" value="1"/>
</dbReference>
<sequence length="186" mass="21131">MKISPMAIPEVLLIEPDVFGDNRGFFMETWHRQKYADAGLEVDFVQDNHSRSSRGVLRGLHYQLEQPQGKLVRVVTGVIFDVAVDIRRGSPTFCQWVGAELSEENQRQLYVPPGFAHGFCVLSDRADFLYKCTDFYAPEYEHGILWNDPAIAIDWPGCDFSISDKDTKNQPLAGMDGKLPTYENKL</sequence>
<organism evidence="1">
    <name type="scientific">hydrothermal vent metagenome</name>
    <dbReference type="NCBI Taxonomy" id="652676"/>
    <lineage>
        <taxon>unclassified sequences</taxon>
        <taxon>metagenomes</taxon>
        <taxon>ecological metagenomes</taxon>
    </lineage>
</organism>
<dbReference type="PANTHER" id="PTHR21047:SF2">
    <property type="entry name" value="THYMIDINE DIPHOSPHO-4-KETO-RHAMNOSE 3,5-EPIMERASE"/>
    <property type="match status" value="1"/>
</dbReference>
<dbReference type="GO" id="GO:0005829">
    <property type="term" value="C:cytosol"/>
    <property type="evidence" value="ECO:0007669"/>
    <property type="project" value="TreeGrafter"/>
</dbReference>
<dbReference type="InterPro" id="IPR011051">
    <property type="entry name" value="RmlC_Cupin_sf"/>
</dbReference>
<gene>
    <name evidence="1" type="ORF">MNBD_GAMMA13-2065</name>
</gene>
<proteinExistence type="predicted"/>
<dbReference type="Pfam" id="PF00908">
    <property type="entry name" value="dTDP_sugar_isom"/>
    <property type="match status" value="1"/>
</dbReference>
<dbReference type="PANTHER" id="PTHR21047">
    <property type="entry name" value="DTDP-6-DEOXY-D-GLUCOSE-3,5 EPIMERASE"/>
    <property type="match status" value="1"/>
</dbReference>
<dbReference type="EMBL" id="UOFK01000303">
    <property type="protein sequence ID" value="VAW82216.1"/>
    <property type="molecule type" value="Genomic_DNA"/>
</dbReference>
<keyword evidence="1" id="KW-0413">Isomerase</keyword>
<dbReference type="GO" id="GO:0000271">
    <property type="term" value="P:polysaccharide biosynthetic process"/>
    <property type="evidence" value="ECO:0007669"/>
    <property type="project" value="TreeGrafter"/>
</dbReference>
<dbReference type="NCBIfam" id="TIGR01221">
    <property type="entry name" value="rmlC"/>
    <property type="match status" value="1"/>
</dbReference>
<dbReference type="InterPro" id="IPR014710">
    <property type="entry name" value="RmlC-like_jellyroll"/>
</dbReference>